<evidence type="ECO:0000313" key="2">
    <source>
        <dbReference type="Proteomes" id="UP000824533"/>
    </source>
</evidence>
<accession>A0ACC1CMW7</accession>
<sequence length="241" mass="28504">MQKGESNVELQRRDLSISIYLFVPLASCRFQYGEDTSPAEQYIPIFENIPTLFEYLLETLEKRPEILENNEANVFKRDTHCVQGKNEDCESNMPLEDNQYCLDLNELNRREIVDYYDETYTTVRHEYGQSNKEIYKRDLEQDGVGCTRQTNEGKSNGEDNLEDEFHNGLSNVELDEVDFNDFYFSYINPEHKLKRSVENFGNTYQDSIRMRKFMLTPEEVAQTALEVEKMLEEYEAKNNRK</sequence>
<protein>
    <submittedName>
        <fullName evidence="1">Uncharacterized protein</fullName>
    </submittedName>
</protein>
<dbReference type="EMBL" id="CM034406">
    <property type="protein sequence ID" value="KAJ0172934.1"/>
    <property type="molecule type" value="Genomic_DNA"/>
</dbReference>
<gene>
    <name evidence="1" type="ORF">K1T71_011110</name>
</gene>
<dbReference type="Proteomes" id="UP000824533">
    <property type="component" value="Linkage Group LG20"/>
</dbReference>
<reference evidence="1 2" key="1">
    <citation type="journal article" date="2021" name="Front. Genet.">
        <title>Chromosome-Level Genome Assembly Reveals Significant Gene Expansion in the Toll and IMD Signaling Pathways of Dendrolimus kikuchii.</title>
        <authorList>
            <person name="Zhou J."/>
            <person name="Wu P."/>
            <person name="Xiong Z."/>
            <person name="Liu N."/>
            <person name="Zhao N."/>
            <person name="Ji M."/>
            <person name="Qiu Y."/>
            <person name="Yang B."/>
        </authorList>
    </citation>
    <scope>NUCLEOTIDE SEQUENCE [LARGE SCALE GENOMIC DNA]</scope>
    <source>
        <strain evidence="1">Ann1</strain>
    </source>
</reference>
<keyword evidence="2" id="KW-1185">Reference proteome</keyword>
<comment type="caution">
    <text evidence="1">The sequence shown here is derived from an EMBL/GenBank/DDBJ whole genome shotgun (WGS) entry which is preliminary data.</text>
</comment>
<name>A0ACC1CMW7_9NEOP</name>
<proteinExistence type="predicted"/>
<organism evidence="1 2">
    <name type="scientific">Dendrolimus kikuchii</name>
    <dbReference type="NCBI Taxonomy" id="765133"/>
    <lineage>
        <taxon>Eukaryota</taxon>
        <taxon>Metazoa</taxon>
        <taxon>Ecdysozoa</taxon>
        <taxon>Arthropoda</taxon>
        <taxon>Hexapoda</taxon>
        <taxon>Insecta</taxon>
        <taxon>Pterygota</taxon>
        <taxon>Neoptera</taxon>
        <taxon>Endopterygota</taxon>
        <taxon>Lepidoptera</taxon>
        <taxon>Glossata</taxon>
        <taxon>Ditrysia</taxon>
        <taxon>Bombycoidea</taxon>
        <taxon>Lasiocampidae</taxon>
        <taxon>Dendrolimus</taxon>
    </lineage>
</organism>
<evidence type="ECO:0000313" key="1">
    <source>
        <dbReference type="EMBL" id="KAJ0172934.1"/>
    </source>
</evidence>